<evidence type="ECO:0000313" key="8">
    <source>
        <dbReference type="Proteomes" id="UP000472265"/>
    </source>
</evidence>
<dbReference type="GeneTree" id="ENSGT00660000097092"/>
<dbReference type="Pfam" id="PF02946">
    <property type="entry name" value="GTF2I"/>
    <property type="match status" value="1"/>
</dbReference>
<keyword evidence="8" id="KW-1185">Reference proteome</keyword>
<evidence type="ECO:0000256" key="1">
    <source>
        <dbReference type="ARBA" id="ARBA00004123"/>
    </source>
</evidence>
<reference evidence="7" key="1">
    <citation type="submission" date="2021-04" db="EMBL/GenBank/DDBJ databases">
        <authorList>
            <consortium name="Wellcome Sanger Institute Data Sharing"/>
        </authorList>
    </citation>
    <scope>NUCLEOTIDE SEQUENCE [LARGE SCALE GENOMIC DNA]</scope>
</reference>
<keyword evidence="5" id="KW-0804">Transcription</keyword>
<accession>A0A671UQX4</accession>
<dbReference type="GO" id="GO:0003700">
    <property type="term" value="F:DNA-binding transcription factor activity"/>
    <property type="evidence" value="ECO:0007669"/>
    <property type="project" value="TreeGrafter"/>
</dbReference>
<name>A0A671UQX4_SPAAU</name>
<dbReference type="Gene3D" id="3.90.1460.10">
    <property type="entry name" value="GTF2I-like"/>
    <property type="match status" value="1"/>
</dbReference>
<protein>
    <submittedName>
        <fullName evidence="7">Zgc:113176</fullName>
    </submittedName>
</protein>
<evidence type="ECO:0000256" key="2">
    <source>
        <dbReference type="ARBA" id="ARBA00022737"/>
    </source>
</evidence>
<reference evidence="7" key="2">
    <citation type="submission" date="2025-08" db="UniProtKB">
        <authorList>
            <consortium name="Ensembl"/>
        </authorList>
    </citation>
    <scope>IDENTIFICATION</scope>
</reference>
<keyword evidence="4" id="KW-0238">DNA-binding</keyword>
<proteinExistence type="predicted"/>
<sequence length="297" mass="33762">MCILGIEENINTYRENILLGSSFYINYTKDKEKILSYNLFCTMKDIKEWSSLGQEDRERYKQEAAALKASTTPKDFSPEMRALKIKRHIKQLKFEVSKLEELGVETAALSVDCLNPVTSVIQVSSKNAAAFLEETDTANKFALKMSASCSSPSPVESVHDLVKKVQDLFNQKYIAAGGSGRLPYQALANQTLDIEVQGLPTDRTLRKPSFYGRKQLEMILKAADQILFKISKFNEPILMWFTFKGTSYACSVCGADFYDQKKNRKKKWRSWSQCCVCNGWSHNACGFKRKMCAKCHQ</sequence>
<comment type="subcellular location">
    <subcellularLocation>
        <location evidence="1">Nucleus</location>
    </subcellularLocation>
</comment>
<dbReference type="InterPro" id="IPR036647">
    <property type="entry name" value="GTF2I-like_rpt_sf"/>
</dbReference>
<dbReference type="PANTHER" id="PTHR46304">
    <property type="entry name" value="GENERAL TRANSCRIPTION FACTOR II-I REPEAT DOMAIN-CONTAINING PROTEIN 1"/>
    <property type="match status" value="1"/>
</dbReference>
<keyword evidence="2" id="KW-0677">Repeat</keyword>
<evidence type="ECO:0000313" key="7">
    <source>
        <dbReference type="Ensembl" id="ENSSAUP00010016358.1"/>
    </source>
</evidence>
<dbReference type="OMA" id="CCICHAH"/>
<evidence type="ECO:0000256" key="6">
    <source>
        <dbReference type="ARBA" id="ARBA00023242"/>
    </source>
</evidence>
<organism evidence="7 8">
    <name type="scientific">Sparus aurata</name>
    <name type="common">Gilthead sea bream</name>
    <dbReference type="NCBI Taxonomy" id="8175"/>
    <lineage>
        <taxon>Eukaryota</taxon>
        <taxon>Metazoa</taxon>
        <taxon>Chordata</taxon>
        <taxon>Craniata</taxon>
        <taxon>Vertebrata</taxon>
        <taxon>Euteleostomi</taxon>
        <taxon>Actinopterygii</taxon>
        <taxon>Neopterygii</taxon>
        <taxon>Teleostei</taxon>
        <taxon>Neoteleostei</taxon>
        <taxon>Acanthomorphata</taxon>
        <taxon>Eupercaria</taxon>
        <taxon>Spariformes</taxon>
        <taxon>Sparidae</taxon>
        <taxon>Sparus</taxon>
    </lineage>
</organism>
<dbReference type="SUPFAM" id="SSF117773">
    <property type="entry name" value="GTF2I-like repeat"/>
    <property type="match status" value="1"/>
</dbReference>
<dbReference type="PROSITE" id="PS51139">
    <property type="entry name" value="GTF2I"/>
    <property type="match status" value="1"/>
</dbReference>
<dbReference type="InterPro" id="IPR004212">
    <property type="entry name" value="GTF2I"/>
</dbReference>
<dbReference type="AlphaFoldDB" id="A0A671UQX4"/>
<dbReference type="CDD" id="cd00084">
    <property type="entry name" value="HMG-box_SF"/>
    <property type="match status" value="1"/>
</dbReference>
<dbReference type="GO" id="GO:0003677">
    <property type="term" value="F:DNA binding"/>
    <property type="evidence" value="ECO:0007669"/>
    <property type="project" value="UniProtKB-KW"/>
</dbReference>
<dbReference type="GO" id="GO:0005634">
    <property type="term" value="C:nucleus"/>
    <property type="evidence" value="ECO:0007669"/>
    <property type="project" value="UniProtKB-SubCell"/>
</dbReference>
<reference evidence="7" key="3">
    <citation type="submission" date="2025-09" db="UniProtKB">
        <authorList>
            <consortium name="Ensembl"/>
        </authorList>
    </citation>
    <scope>IDENTIFICATION</scope>
</reference>
<dbReference type="InParanoid" id="A0A671UQX4"/>
<dbReference type="Ensembl" id="ENSSAUT00010017325.1">
    <property type="protein sequence ID" value="ENSSAUP00010016358.1"/>
    <property type="gene ID" value="ENSSAUG00010007542.1"/>
</dbReference>
<dbReference type="Proteomes" id="UP000472265">
    <property type="component" value="Chromosome 10"/>
</dbReference>
<evidence type="ECO:0000256" key="5">
    <source>
        <dbReference type="ARBA" id="ARBA00023163"/>
    </source>
</evidence>
<evidence type="ECO:0000256" key="3">
    <source>
        <dbReference type="ARBA" id="ARBA00023015"/>
    </source>
</evidence>
<keyword evidence="3" id="KW-0805">Transcription regulation</keyword>
<evidence type="ECO:0000256" key="4">
    <source>
        <dbReference type="ARBA" id="ARBA00023125"/>
    </source>
</evidence>
<keyword evidence="6" id="KW-0539">Nucleus</keyword>
<dbReference type="PANTHER" id="PTHR46304:SF1">
    <property type="entry name" value="GENERAL TRANSCRIPTION FACTOR II-I REPEAT DOMAIN-CONTAINING PROTEIN 1"/>
    <property type="match status" value="1"/>
</dbReference>